<dbReference type="InterPro" id="IPR023572">
    <property type="entry name" value="Archease_dom"/>
</dbReference>
<evidence type="ECO:0000256" key="4">
    <source>
        <dbReference type="ARBA" id="ARBA00022837"/>
    </source>
</evidence>
<evidence type="ECO:0000256" key="3">
    <source>
        <dbReference type="ARBA" id="ARBA00022723"/>
    </source>
</evidence>
<feature type="domain" description="Archease" evidence="5">
    <location>
        <begin position="6"/>
        <end position="139"/>
    </location>
</feature>
<proteinExistence type="inferred from homology"/>
<dbReference type="Pfam" id="PF01951">
    <property type="entry name" value="Archease"/>
    <property type="match status" value="1"/>
</dbReference>
<dbReference type="GO" id="GO:0046872">
    <property type="term" value="F:metal ion binding"/>
    <property type="evidence" value="ECO:0007669"/>
    <property type="project" value="UniProtKB-KW"/>
</dbReference>
<evidence type="ECO:0000313" key="7">
    <source>
        <dbReference type="Proteomes" id="UP000317593"/>
    </source>
</evidence>
<dbReference type="EMBL" id="FXTH01000003">
    <property type="protein sequence ID" value="SMO49112.1"/>
    <property type="molecule type" value="Genomic_DNA"/>
</dbReference>
<dbReference type="Proteomes" id="UP000317593">
    <property type="component" value="Unassembled WGS sequence"/>
</dbReference>
<keyword evidence="7" id="KW-1185">Reference proteome</keyword>
<protein>
    <submittedName>
        <fullName evidence="6">SHS2 domain-containing protein</fullName>
    </submittedName>
</protein>
<sequence length="139" mass="15798">MSETTEFLTHTADVKVRVTAETLPGLFRLGLRVLNQLLVPDINHREGDLTIVKNINIQSSDLTALIIDFLSEVLTLSQIYKAVFIEVEIHEMSRCRLSGVLKGMEVNAFQEDIKAVTYHEAKVRVNEKGEWETIIIFDI</sequence>
<gene>
    <name evidence="6" type="ORF">SAMN06265218_103283</name>
</gene>
<dbReference type="AlphaFoldDB" id="A0A521BPM1"/>
<keyword evidence="2" id="KW-0819">tRNA processing</keyword>
<dbReference type="PANTHER" id="PTHR12682">
    <property type="entry name" value="ARCHEASE"/>
    <property type="match status" value="1"/>
</dbReference>
<keyword evidence="3" id="KW-0479">Metal-binding</keyword>
<evidence type="ECO:0000256" key="1">
    <source>
        <dbReference type="ARBA" id="ARBA00007963"/>
    </source>
</evidence>
<evidence type="ECO:0000259" key="5">
    <source>
        <dbReference type="Pfam" id="PF01951"/>
    </source>
</evidence>
<keyword evidence="4" id="KW-0106">Calcium</keyword>
<reference evidence="6 7" key="1">
    <citation type="submission" date="2017-05" db="EMBL/GenBank/DDBJ databases">
        <authorList>
            <person name="Varghese N."/>
            <person name="Submissions S."/>
        </authorList>
    </citation>
    <scope>NUCLEOTIDE SEQUENCE [LARGE SCALE GENOMIC DNA]</scope>
    <source>
        <strain evidence="6 7">DSM 21194</strain>
    </source>
</reference>
<organism evidence="6 7">
    <name type="scientific">Fodinibius sediminis</name>
    <dbReference type="NCBI Taxonomy" id="1214077"/>
    <lineage>
        <taxon>Bacteria</taxon>
        <taxon>Pseudomonadati</taxon>
        <taxon>Balneolota</taxon>
        <taxon>Balneolia</taxon>
        <taxon>Balneolales</taxon>
        <taxon>Balneolaceae</taxon>
        <taxon>Fodinibius</taxon>
    </lineage>
</organism>
<comment type="similarity">
    <text evidence="1">Belongs to the archease family.</text>
</comment>
<dbReference type="SUPFAM" id="SSF69819">
    <property type="entry name" value="MTH1598-like"/>
    <property type="match status" value="1"/>
</dbReference>
<evidence type="ECO:0000256" key="2">
    <source>
        <dbReference type="ARBA" id="ARBA00022694"/>
    </source>
</evidence>
<evidence type="ECO:0000313" key="6">
    <source>
        <dbReference type="EMBL" id="SMO49112.1"/>
    </source>
</evidence>
<dbReference type="GO" id="GO:0008033">
    <property type="term" value="P:tRNA processing"/>
    <property type="evidence" value="ECO:0007669"/>
    <property type="project" value="UniProtKB-KW"/>
</dbReference>
<dbReference type="InterPro" id="IPR036820">
    <property type="entry name" value="Archease_dom_sf"/>
</dbReference>
<dbReference type="PANTHER" id="PTHR12682:SF11">
    <property type="entry name" value="PROTEIN ARCHEASE"/>
    <property type="match status" value="1"/>
</dbReference>
<name>A0A521BPM1_9BACT</name>
<accession>A0A521BPM1</accession>
<dbReference type="RefSeq" id="WP_185958261.1">
    <property type="nucleotide sequence ID" value="NZ_FXTH01000003.1"/>
</dbReference>
<dbReference type="Gene3D" id="3.55.10.10">
    <property type="entry name" value="Archease domain"/>
    <property type="match status" value="1"/>
</dbReference>
<dbReference type="InterPro" id="IPR002804">
    <property type="entry name" value="Archease"/>
</dbReference>